<evidence type="ECO:0000256" key="3">
    <source>
        <dbReference type="ARBA" id="ARBA00022801"/>
    </source>
</evidence>
<dbReference type="Gene3D" id="3.40.50.1820">
    <property type="entry name" value="alpha/beta hydrolase"/>
    <property type="match status" value="1"/>
</dbReference>
<dbReference type="PROSITE" id="PS01173">
    <property type="entry name" value="LIPASE_GDXG_HIS"/>
    <property type="match status" value="1"/>
</dbReference>
<dbReference type="InterPro" id="IPR002168">
    <property type="entry name" value="Lipase_GDXG_HIS_AS"/>
</dbReference>
<dbReference type="ESTHER" id="9noca-a0a143qax6">
    <property type="family name" value="Carb_B_Bacteria"/>
</dbReference>
<feature type="domain" description="Carboxylesterase type B" evidence="5">
    <location>
        <begin position="7"/>
        <end position="488"/>
    </location>
</feature>
<comment type="similarity">
    <text evidence="1 4">Belongs to the type-B carboxylesterase/lipase family.</text>
</comment>
<name>A0A1I0U5U9_9NOCA</name>
<evidence type="ECO:0000256" key="4">
    <source>
        <dbReference type="RuleBase" id="RU361235"/>
    </source>
</evidence>
<sequence>MGQGDTETIVTTADGPIRGLTRGSLSLFRGIPYAAPPVGPLRFRAPRPVEPWTEVRDATRYGDASIQDTARSPVGPVRGQKASEDCLTLNVTAPTTRSTTPRPVMVFVHGGAYLVGTSATSLYDGSSLVRRGNVVYVSMNYRLGALGYLNFGQFSTPERPFEGNLGLRDQIAALEWVQRNIAAFGGDPDNVTLFGESAGGNAVTTLVATPSARGLFHRAISQSSAPGMVATRERSEGWARDFVRLLGGTEETAVGVLQNASSKDLVDASRRLNAKVLKETPGLIPFGPNVDGDVVPTAPLEAYRSGAAHDVPMIIGSNEHEGTLFSRFLDALLTKAPRIDAFFAATDPSAKDRILAQYPGYPKGLSAIDFGGDITFWRPSLELADAHSEHAPTWVYRYDYAPRLFDLLKLHATHGSELLAVFGAYRSRFGKLMTILGDWGSARRITDEVQRQWLAFAATGEPGAEWTRYEVPQRATRILDTTSRMENDPLGERRAAWEGFDGWDAASDESSQDFRSSSAG</sequence>
<evidence type="ECO:0000259" key="5">
    <source>
        <dbReference type="Pfam" id="PF00135"/>
    </source>
</evidence>
<dbReference type="InterPro" id="IPR029058">
    <property type="entry name" value="AB_hydrolase_fold"/>
</dbReference>
<dbReference type="EMBL" id="FOJN01000013">
    <property type="protein sequence ID" value="SFA59280.1"/>
    <property type="molecule type" value="Genomic_DNA"/>
</dbReference>
<dbReference type="GO" id="GO:0004104">
    <property type="term" value="F:cholinesterase activity"/>
    <property type="evidence" value="ECO:0007669"/>
    <property type="project" value="InterPro"/>
</dbReference>
<evidence type="ECO:0000256" key="2">
    <source>
        <dbReference type="ARBA" id="ARBA00010515"/>
    </source>
</evidence>
<accession>A0A1I0U5U9</accession>
<dbReference type="InterPro" id="IPR000997">
    <property type="entry name" value="Cholinesterase"/>
</dbReference>
<dbReference type="AlphaFoldDB" id="A0A1I0U5U9"/>
<evidence type="ECO:0000313" key="7">
    <source>
        <dbReference type="Proteomes" id="UP000182054"/>
    </source>
</evidence>
<dbReference type="Pfam" id="PF00135">
    <property type="entry name" value="COesterase"/>
    <property type="match status" value="1"/>
</dbReference>
<keyword evidence="3 4" id="KW-0378">Hydrolase</keyword>
<dbReference type="InterPro" id="IPR002018">
    <property type="entry name" value="CarbesteraseB"/>
</dbReference>
<dbReference type="InterPro" id="IPR050309">
    <property type="entry name" value="Type-B_Carboxylest/Lipase"/>
</dbReference>
<gene>
    <name evidence="6" type="ORF">SAMN05444374_113146</name>
</gene>
<proteinExistence type="inferred from homology"/>
<dbReference type="Proteomes" id="UP000182054">
    <property type="component" value="Unassembled WGS sequence"/>
</dbReference>
<evidence type="ECO:0000313" key="6">
    <source>
        <dbReference type="EMBL" id="SFA59280.1"/>
    </source>
</evidence>
<dbReference type="OrthoDB" id="3199405at2"/>
<dbReference type="InterPro" id="IPR019826">
    <property type="entry name" value="Carboxylesterase_B_AS"/>
</dbReference>
<protein>
    <recommendedName>
        <fullName evidence="4">Carboxylic ester hydrolase</fullName>
        <ecNumber evidence="4">3.1.1.-</ecNumber>
    </recommendedName>
</protein>
<dbReference type="SUPFAM" id="SSF53474">
    <property type="entry name" value="alpha/beta-Hydrolases"/>
    <property type="match status" value="1"/>
</dbReference>
<organism evidence="6 7">
    <name type="scientific">Rhodococcoides kroppenstedtii</name>
    <dbReference type="NCBI Taxonomy" id="293050"/>
    <lineage>
        <taxon>Bacteria</taxon>
        <taxon>Bacillati</taxon>
        <taxon>Actinomycetota</taxon>
        <taxon>Actinomycetes</taxon>
        <taxon>Mycobacteriales</taxon>
        <taxon>Nocardiaceae</taxon>
        <taxon>Rhodococcoides</taxon>
    </lineage>
</organism>
<comment type="similarity">
    <text evidence="2">Belongs to the 'GDXG' lipolytic enzyme family.</text>
</comment>
<dbReference type="PROSITE" id="PS00122">
    <property type="entry name" value="CARBOXYLESTERASE_B_1"/>
    <property type="match status" value="1"/>
</dbReference>
<dbReference type="GeneID" id="85487038"/>
<dbReference type="PANTHER" id="PTHR11559">
    <property type="entry name" value="CARBOXYLESTERASE"/>
    <property type="match status" value="1"/>
</dbReference>
<dbReference type="PRINTS" id="PR00878">
    <property type="entry name" value="CHOLNESTRASE"/>
</dbReference>
<reference evidence="6 7" key="1">
    <citation type="submission" date="2016-10" db="EMBL/GenBank/DDBJ databases">
        <authorList>
            <person name="de Groot N.N."/>
        </authorList>
    </citation>
    <scope>NUCLEOTIDE SEQUENCE [LARGE SCALE GENOMIC DNA]</scope>
    <source>
        <strain evidence="6 7">DSM 44908</strain>
    </source>
</reference>
<dbReference type="RefSeq" id="WP_068360516.1">
    <property type="nucleotide sequence ID" value="NZ_FOJN01000013.1"/>
</dbReference>
<evidence type="ECO:0000256" key="1">
    <source>
        <dbReference type="ARBA" id="ARBA00005964"/>
    </source>
</evidence>
<dbReference type="EC" id="3.1.1.-" evidence="4"/>